<reference evidence="11 12" key="1">
    <citation type="submission" date="2016-08" db="EMBL/GenBank/DDBJ databases">
        <title>Draft genome sequence of Candidatus Piscirickettsia litoralis, from seawater.</title>
        <authorList>
            <person name="Wan X."/>
            <person name="Lee A.J."/>
            <person name="Hou S."/>
            <person name="Donachie S.P."/>
        </authorList>
    </citation>
    <scope>NUCLEOTIDE SEQUENCE [LARGE SCALE GENOMIC DNA]</scope>
    <source>
        <strain evidence="11 12">Y2</strain>
    </source>
</reference>
<keyword evidence="2 8" id="KW-0813">Transport</keyword>
<dbReference type="SUPFAM" id="SSF103473">
    <property type="entry name" value="MFS general substrate transporter"/>
    <property type="match status" value="1"/>
</dbReference>
<evidence type="ECO:0000256" key="3">
    <source>
        <dbReference type="ARBA" id="ARBA00022475"/>
    </source>
</evidence>
<feature type="transmembrane region" description="Helical" evidence="9">
    <location>
        <begin position="174"/>
        <end position="190"/>
    </location>
</feature>
<dbReference type="InterPro" id="IPR050171">
    <property type="entry name" value="MFS_Transporters"/>
</dbReference>
<keyword evidence="5" id="KW-0571">Peptide transport</keyword>
<feature type="transmembrane region" description="Helical" evidence="9">
    <location>
        <begin position="313"/>
        <end position="337"/>
    </location>
</feature>
<evidence type="ECO:0000313" key="11">
    <source>
        <dbReference type="EMBL" id="ODN41915.1"/>
    </source>
</evidence>
<feature type="transmembrane region" description="Helical" evidence="9">
    <location>
        <begin position="121"/>
        <end position="139"/>
    </location>
</feature>
<dbReference type="PROSITE" id="PS01023">
    <property type="entry name" value="PTR2_2"/>
    <property type="match status" value="1"/>
</dbReference>
<keyword evidence="4 8" id="KW-0812">Transmembrane</keyword>
<feature type="transmembrane region" description="Helical" evidence="9">
    <location>
        <begin position="247"/>
        <end position="265"/>
    </location>
</feature>
<dbReference type="InterPro" id="IPR036259">
    <property type="entry name" value="MFS_trans_sf"/>
</dbReference>
<dbReference type="InterPro" id="IPR018456">
    <property type="entry name" value="PTR2_symporter_CS"/>
</dbReference>
<evidence type="ECO:0000256" key="1">
    <source>
        <dbReference type="ARBA" id="ARBA00004651"/>
    </source>
</evidence>
<organism evidence="11 12">
    <name type="scientific">Piscirickettsia litoralis</name>
    <dbReference type="NCBI Taxonomy" id="1891921"/>
    <lineage>
        <taxon>Bacteria</taxon>
        <taxon>Pseudomonadati</taxon>
        <taxon>Pseudomonadota</taxon>
        <taxon>Gammaproteobacteria</taxon>
        <taxon>Thiotrichales</taxon>
        <taxon>Piscirickettsiaceae</taxon>
        <taxon>Piscirickettsia</taxon>
    </lineage>
</organism>
<evidence type="ECO:0000256" key="4">
    <source>
        <dbReference type="ARBA" id="ARBA00022692"/>
    </source>
</evidence>
<evidence type="ECO:0000256" key="5">
    <source>
        <dbReference type="ARBA" id="ARBA00022856"/>
    </source>
</evidence>
<comment type="caution">
    <text evidence="11">The sequence shown here is derived from an EMBL/GenBank/DDBJ whole genome shotgun (WGS) entry which is preliminary data.</text>
</comment>
<evidence type="ECO:0000256" key="8">
    <source>
        <dbReference type="RuleBase" id="RU003755"/>
    </source>
</evidence>
<dbReference type="PANTHER" id="PTHR23517">
    <property type="entry name" value="RESISTANCE PROTEIN MDTM, PUTATIVE-RELATED-RELATED"/>
    <property type="match status" value="1"/>
</dbReference>
<feature type="transmembrane region" description="Helical" evidence="9">
    <location>
        <begin position="52"/>
        <end position="76"/>
    </location>
</feature>
<gene>
    <name evidence="11" type="ORF">BGC07_01735</name>
</gene>
<evidence type="ECO:0000256" key="2">
    <source>
        <dbReference type="ARBA" id="ARBA00022448"/>
    </source>
</evidence>
<comment type="subcellular location">
    <subcellularLocation>
        <location evidence="1">Cell membrane</location>
        <topology evidence="1">Multi-pass membrane protein</topology>
    </subcellularLocation>
    <subcellularLocation>
        <location evidence="8">Membrane</location>
        <topology evidence="8">Multi-pass membrane protein</topology>
    </subcellularLocation>
</comment>
<dbReference type="Proteomes" id="UP000094329">
    <property type="component" value="Unassembled WGS sequence"/>
</dbReference>
<dbReference type="PROSITE" id="PS50850">
    <property type="entry name" value="MFS"/>
    <property type="match status" value="1"/>
</dbReference>
<feature type="domain" description="Major facilitator superfamily (MFS) profile" evidence="10">
    <location>
        <begin position="1"/>
        <end position="385"/>
    </location>
</feature>
<evidence type="ECO:0000256" key="9">
    <source>
        <dbReference type="SAM" id="Phobius"/>
    </source>
</evidence>
<keyword evidence="5" id="KW-0653">Protein transport</keyword>
<protein>
    <recommendedName>
        <fullName evidence="10">Major facilitator superfamily (MFS) profile domain-containing protein</fullName>
    </recommendedName>
</protein>
<keyword evidence="3" id="KW-1003">Cell membrane</keyword>
<feature type="transmembrane region" description="Helical" evidence="9">
    <location>
        <begin position="210"/>
        <end position="235"/>
    </location>
</feature>
<keyword evidence="12" id="KW-1185">Reference proteome</keyword>
<dbReference type="PANTHER" id="PTHR23517:SF15">
    <property type="entry name" value="PROTON-DEPENDENT OLIGOPEPTIDE FAMILY TRANSPORT PROTEIN"/>
    <property type="match status" value="1"/>
</dbReference>
<accession>A0ABX3A3H0</accession>
<dbReference type="InterPro" id="IPR020846">
    <property type="entry name" value="MFS_dom"/>
</dbReference>
<evidence type="ECO:0000313" key="12">
    <source>
        <dbReference type="Proteomes" id="UP000094329"/>
    </source>
</evidence>
<feature type="transmembrane region" description="Helical" evidence="9">
    <location>
        <begin position="82"/>
        <end position="101"/>
    </location>
</feature>
<feature type="transmembrane region" description="Helical" evidence="9">
    <location>
        <begin position="6"/>
        <end position="31"/>
    </location>
</feature>
<keyword evidence="7 9" id="KW-0472">Membrane</keyword>
<evidence type="ECO:0000259" key="10">
    <source>
        <dbReference type="PROSITE" id="PS50850"/>
    </source>
</evidence>
<dbReference type="Gene3D" id="1.20.1250.20">
    <property type="entry name" value="MFS general substrate transporter like domains"/>
    <property type="match status" value="1"/>
</dbReference>
<sequence length="388" mass="42707">MIVGYLVLAFAPSLFMLSCALGIISVGTGLLKSNTSSYLGTFYEREDPRREQGFTVFYAGINIGSMLGNIFSGILFLYAGSQISFCVAAFGVMLGTALFYLGFKKLNLKLVRSVVDKKSWVIASVITLVAVIISTFVIYNPKFSLLFFSLVTILSIVFIFQASKDSKEQIKRSVAYLIFLAIAVIFWGIYNQMFLSMNLFIDRLVDHHILGIPMTTQSFIVANNIGVILFGFSVLRLWRHISDSKKYMLGMFLLSLVFMIVVAGIDASSAYAKIAAYWVIMAYLMLSLSELCISPIGLSLATKLAPRNKIGTFMGLWLVTSGIGGYVAGVIAKYAAIQNQHSNIELLKATYKNAFNHYIGIAIAAFIVTLLLGYIIGKLVEKPSRAQA</sequence>
<dbReference type="NCBIfam" id="TIGR00924">
    <property type="entry name" value="yjdL_sub1_fam"/>
    <property type="match status" value="1"/>
</dbReference>
<keyword evidence="6 9" id="KW-1133">Transmembrane helix</keyword>
<dbReference type="EMBL" id="MDTU01000001">
    <property type="protein sequence ID" value="ODN41915.1"/>
    <property type="molecule type" value="Genomic_DNA"/>
</dbReference>
<dbReference type="Pfam" id="PF00854">
    <property type="entry name" value="PTR2"/>
    <property type="match status" value="1"/>
</dbReference>
<feature type="transmembrane region" description="Helical" evidence="9">
    <location>
        <begin position="357"/>
        <end position="377"/>
    </location>
</feature>
<comment type="similarity">
    <text evidence="8">Belongs to the major facilitator superfamily. Proton-dependent oligopeptide transporter (POT/PTR) (TC 2.A.17) family.</text>
</comment>
<feature type="transmembrane region" description="Helical" evidence="9">
    <location>
        <begin position="145"/>
        <end position="162"/>
    </location>
</feature>
<name>A0ABX3A3H0_9GAMM</name>
<evidence type="ECO:0000256" key="7">
    <source>
        <dbReference type="ARBA" id="ARBA00023136"/>
    </source>
</evidence>
<evidence type="ECO:0000256" key="6">
    <source>
        <dbReference type="ARBA" id="ARBA00022989"/>
    </source>
</evidence>
<dbReference type="InterPro" id="IPR005279">
    <property type="entry name" value="Dipep/tripep_permease"/>
</dbReference>
<proteinExistence type="inferred from homology"/>
<feature type="transmembrane region" description="Helical" evidence="9">
    <location>
        <begin position="277"/>
        <end position="301"/>
    </location>
</feature>
<dbReference type="InterPro" id="IPR000109">
    <property type="entry name" value="POT_fam"/>
</dbReference>